<dbReference type="AlphaFoldDB" id="A0A6G1JQE0"/>
<sequence>MRLLGIPCEELVGSVSIARVRPRTSKGITDLLLPQTSISLSQYRQITPRTKNGHAPLPEKSRKSSQSVNPYFIWTW</sequence>
<name>A0A6G1JQE0_9PLEO</name>
<evidence type="ECO:0000313" key="2">
    <source>
        <dbReference type="Proteomes" id="UP000799428"/>
    </source>
</evidence>
<evidence type="ECO:0000313" key="1">
    <source>
        <dbReference type="EMBL" id="KAF2702397.1"/>
    </source>
</evidence>
<protein>
    <submittedName>
        <fullName evidence="1">Uncharacterized protein</fullName>
    </submittedName>
</protein>
<proteinExistence type="predicted"/>
<keyword evidence="2" id="KW-1185">Reference proteome</keyword>
<dbReference type="OrthoDB" id="3909530at2759"/>
<organism evidence="1 2">
    <name type="scientific">Pleomassaria siparia CBS 279.74</name>
    <dbReference type="NCBI Taxonomy" id="1314801"/>
    <lineage>
        <taxon>Eukaryota</taxon>
        <taxon>Fungi</taxon>
        <taxon>Dikarya</taxon>
        <taxon>Ascomycota</taxon>
        <taxon>Pezizomycotina</taxon>
        <taxon>Dothideomycetes</taxon>
        <taxon>Pleosporomycetidae</taxon>
        <taxon>Pleosporales</taxon>
        <taxon>Pleomassariaceae</taxon>
        <taxon>Pleomassaria</taxon>
    </lineage>
</organism>
<reference evidence="1" key="1">
    <citation type="journal article" date="2020" name="Stud. Mycol.">
        <title>101 Dothideomycetes genomes: a test case for predicting lifestyles and emergence of pathogens.</title>
        <authorList>
            <person name="Haridas S."/>
            <person name="Albert R."/>
            <person name="Binder M."/>
            <person name="Bloem J."/>
            <person name="Labutti K."/>
            <person name="Salamov A."/>
            <person name="Andreopoulos B."/>
            <person name="Baker S."/>
            <person name="Barry K."/>
            <person name="Bills G."/>
            <person name="Bluhm B."/>
            <person name="Cannon C."/>
            <person name="Castanera R."/>
            <person name="Culley D."/>
            <person name="Daum C."/>
            <person name="Ezra D."/>
            <person name="Gonzalez J."/>
            <person name="Henrissat B."/>
            <person name="Kuo A."/>
            <person name="Liang C."/>
            <person name="Lipzen A."/>
            <person name="Lutzoni F."/>
            <person name="Magnuson J."/>
            <person name="Mondo S."/>
            <person name="Nolan M."/>
            <person name="Ohm R."/>
            <person name="Pangilinan J."/>
            <person name="Park H.-J."/>
            <person name="Ramirez L."/>
            <person name="Alfaro M."/>
            <person name="Sun H."/>
            <person name="Tritt A."/>
            <person name="Yoshinaga Y."/>
            <person name="Zwiers L.-H."/>
            <person name="Turgeon B."/>
            <person name="Goodwin S."/>
            <person name="Spatafora J."/>
            <person name="Crous P."/>
            <person name="Grigoriev I."/>
        </authorList>
    </citation>
    <scope>NUCLEOTIDE SEQUENCE</scope>
    <source>
        <strain evidence="1">CBS 279.74</strain>
    </source>
</reference>
<dbReference type="Proteomes" id="UP000799428">
    <property type="component" value="Unassembled WGS sequence"/>
</dbReference>
<accession>A0A6G1JQE0</accession>
<gene>
    <name evidence="1" type="ORF">K504DRAFT_486245</name>
</gene>
<dbReference type="EMBL" id="MU005851">
    <property type="protein sequence ID" value="KAF2702397.1"/>
    <property type="molecule type" value="Genomic_DNA"/>
</dbReference>